<dbReference type="AlphaFoldDB" id="A0A174PNH9"/>
<proteinExistence type="predicted"/>
<feature type="compositionally biased region" description="Low complexity" evidence="1">
    <location>
        <begin position="49"/>
        <end position="59"/>
    </location>
</feature>
<accession>A0A174PNH9</accession>
<evidence type="ECO:0000313" key="3">
    <source>
        <dbReference type="Proteomes" id="UP000095746"/>
    </source>
</evidence>
<protein>
    <submittedName>
        <fullName evidence="2">Uncharacterized protein</fullName>
    </submittedName>
</protein>
<name>A0A174PNH9_FLAPL</name>
<gene>
    <name evidence="2" type="ORF">ERS852411_03338</name>
</gene>
<evidence type="ECO:0000313" key="2">
    <source>
        <dbReference type="EMBL" id="CUP59459.1"/>
    </source>
</evidence>
<feature type="region of interest" description="Disordered" evidence="1">
    <location>
        <begin position="1"/>
        <end position="59"/>
    </location>
</feature>
<dbReference type="EMBL" id="CYZT01000415">
    <property type="protein sequence ID" value="CUP59459.1"/>
    <property type="molecule type" value="Genomic_DNA"/>
</dbReference>
<dbReference type="Proteomes" id="UP000095746">
    <property type="component" value="Unassembled WGS sequence"/>
</dbReference>
<evidence type="ECO:0000256" key="1">
    <source>
        <dbReference type="SAM" id="MobiDB-lite"/>
    </source>
</evidence>
<organism evidence="2 3">
    <name type="scientific">Flavonifractor plautii</name>
    <name type="common">Fusobacterium plautii</name>
    <dbReference type="NCBI Taxonomy" id="292800"/>
    <lineage>
        <taxon>Bacteria</taxon>
        <taxon>Bacillati</taxon>
        <taxon>Bacillota</taxon>
        <taxon>Clostridia</taxon>
        <taxon>Eubacteriales</taxon>
        <taxon>Oscillospiraceae</taxon>
        <taxon>Flavonifractor</taxon>
    </lineage>
</organism>
<sequence length="59" mass="6140">MQGPRVAPEKRPSVTSATDSEKPMPTSAAVAVSISRMPGPPWGPSFRITSTSPCCTTPP</sequence>
<reference evidence="2 3" key="1">
    <citation type="submission" date="2015-09" db="EMBL/GenBank/DDBJ databases">
        <authorList>
            <consortium name="Pathogen Informatics"/>
        </authorList>
    </citation>
    <scope>NUCLEOTIDE SEQUENCE [LARGE SCALE GENOMIC DNA]</scope>
    <source>
        <strain evidence="2 3">2789STDY5608854</strain>
    </source>
</reference>